<feature type="domain" description="Tag1-like fifth Ig-like" evidence="2">
    <location>
        <begin position="704"/>
        <end position="809"/>
    </location>
</feature>
<keyword evidence="4" id="KW-1185">Reference proteome</keyword>
<dbReference type="AlphaFoldDB" id="A0A9P6WN70"/>
<reference evidence="3" key="1">
    <citation type="submission" date="2020-11" db="EMBL/GenBank/DDBJ databases">
        <title>Kefir isolates.</title>
        <authorList>
            <person name="Marcisauskas S."/>
            <person name="Kim Y."/>
            <person name="Blasche S."/>
        </authorList>
    </citation>
    <scope>NUCLEOTIDE SEQUENCE</scope>
    <source>
        <strain evidence="3">Olga-1</strain>
    </source>
</reference>
<dbReference type="EMBL" id="PUHW01000122">
    <property type="protein sequence ID" value="KAG0688793.1"/>
    <property type="molecule type" value="Genomic_DNA"/>
</dbReference>
<feature type="transmembrane region" description="Helical" evidence="1">
    <location>
        <begin position="83"/>
        <end position="106"/>
    </location>
</feature>
<proteinExistence type="predicted"/>
<keyword evidence="1" id="KW-0472">Membrane</keyword>
<keyword evidence="1" id="KW-0812">Transmembrane</keyword>
<comment type="caution">
    <text evidence="3">The sequence shown here is derived from an EMBL/GenBank/DDBJ whole genome shotgun (WGS) entry which is preliminary data.</text>
</comment>
<name>A0A9P6WN70_9ASCO</name>
<dbReference type="Proteomes" id="UP000697127">
    <property type="component" value="Unassembled WGS sequence"/>
</dbReference>
<dbReference type="Pfam" id="PF26153">
    <property type="entry name" value="LEA-2L_5"/>
    <property type="match status" value="1"/>
</dbReference>
<protein>
    <recommendedName>
        <fullName evidence="2">Tag1-like fifth Ig-like domain-containing protein</fullName>
    </recommendedName>
</protein>
<sequence>MGPSDLQYFDKQTGHSDHTQHIVSSDMNENFEEVHDTLNERVPLLVAEPTSISYESVPESILYNNNIVADDNEPTGFYRKWNLIFYIFGGFILLFILMFLAGLLSLKFVIDSVEVSIDNIYLIESNESGVIINIENIDVNFQNPGMFRWVELMNENEIQLTENIIITNELNDQIFNISMDGENLYFNISRDNHWNFDLNNIFIQIDGNKLSSTLNNKFGLNVHCKLKVLGKNICLTKNINLDRDRLNGIIDQFIRIITDSLSIEKLQINEYNENIGFTGEGILSLNDNLFQNITIPKVSSMIGINIGNQFYELLNIDISNSTVNENKDIIEFNYTVFNIKKAIINSSTIDDIIWRILNDDSQIENFNFTINGKKSNDIGWIYDMWEDINLTLGMKIHSLFKKLYESYHIESVINKMNNLNMKTLSIGLEDRTGKFQVSMDFSSLIQFYLNKYHILFDGAVNFSGMNLDIDNILINKANPKRTDFLIRNTTVDIIDVEESRNLIQTILDNDIGFTDIAFGIESYITVISKFFDGGINLDGTLNMNIQGILTRILSNFSGSMNDLIEISDVTYIDGDSNFIKMSVRFNFNIPDQLYEINNNIKSINIGINYGLDEIFEIQIFSFKNINGIIPVNMEVILNTGNDKRREKIEEFIGGMLSGLSTNITISGIENESIYGCEKQLCELFEKIKIPFNANSNLIIGEGSGQNYFIRDTIMHIISKEVEMTLFNPISNRNLIIEIEEGEAICEGYIIGYLKEKIIWEVESGIWKSPRAKVEYANTGSAGWKIIENAIRGDGIINNMTVRAVVKVHISDSFGWTGLNILYKSTGHTNGKVRW</sequence>
<dbReference type="OrthoDB" id="5596576at2759"/>
<accession>A0A9P6WN70</accession>
<evidence type="ECO:0000313" key="3">
    <source>
        <dbReference type="EMBL" id="KAG0688793.1"/>
    </source>
</evidence>
<evidence type="ECO:0000259" key="2">
    <source>
        <dbReference type="Pfam" id="PF26153"/>
    </source>
</evidence>
<organism evidence="3 4">
    <name type="scientific">Pichia californica</name>
    <dbReference type="NCBI Taxonomy" id="460514"/>
    <lineage>
        <taxon>Eukaryota</taxon>
        <taxon>Fungi</taxon>
        <taxon>Dikarya</taxon>
        <taxon>Ascomycota</taxon>
        <taxon>Saccharomycotina</taxon>
        <taxon>Pichiomycetes</taxon>
        <taxon>Pichiales</taxon>
        <taxon>Pichiaceae</taxon>
        <taxon>Pichia</taxon>
    </lineage>
</organism>
<evidence type="ECO:0000256" key="1">
    <source>
        <dbReference type="SAM" id="Phobius"/>
    </source>
</evidence>
<dbReference type="InterPro" id="IPR059066">
    <property type="entry name" value="Ig_Tag1-like_5th"/>
</dbReference>
<evidence type="ECO:0000313" key="4">
    <source>
        <dbReference type="Proteomes" id="UP000697127"/>
    </source>
</evidence>
<keyword evidence="1" id="KW-1133">Transmembrane helix</keyword>
<gene>
    <name evidence="3" type="ORF">C6P40_000524</name>
</gene>